<name>A0A401G988_9APHY</name>
<dbReference type="GeneID" id="38775651"/>
<dbReference type="Proteomes" id="UP000287166">
    <property type="component" value="Unassembled WGS sequence"/>
</dbReference>
<reference evidence="2 3" key="1">
    <citation type="journal article" date="2018" name="Sci. Rep.">
        <title>Genome sequence of the cauliflower mushroom Sparassis crispa (Hanabiratake) and its association with beneficial usage.</title>
        <authorList>
            <person name="Kiyama R."/>
            <person name="Furutani Y."/>
            <person name="Kawaguchi K."/>
            <person name="Nakanishi T."/>
        </authorList>
    </citation>
    <scope>NUCLEOTIDE SEQUENCE [LARGE SCALE GENOMIC DNA]</scope>
</reference>
<feature type="domain" description="DUF6532" evidence="1">
    <location>
        <begin position="302"/>
        <end position="428"/>
    </location>
</feature>
<evidence type="ECO:0000259" key="1">
    <source>
        <dbReference type="Pfam" id="PF20149"/>
    </source>
</evidence>
<evidence type="ECO:0000313" key="3">
    <source>
        <dbReference type="Proteomes" id="UP000287166"/>
    </source>
</evidence>
<organism evidence="2 3">
    <name type="scientific">Sparassis crispa</name>
    <dbReference type="NCBI Taxonomy" id="139825"/>
    <lineage>
        <taxon>Eukaryota</taxon>
        <taxon>Fungi</taxon>
        <taxon>Dikarya</taxon>
        <taxon>Basidiomycota</taxon>
        <taxon>Agaricomycotina</taxon>
        <taxon>Agaricomycetes</taxon>
        <taxon>Polyporales</taxon>
        <taxon>Sparassidaceae</taxon>
        <taxon>Sparassis</taxon>
    </lineage>
</organism>
<proteinExistence type="predicted"/>
<comment type="caution">
    <text evidence="2">The sequence shown here is derived from an EMBL/GenBank/DDBJ whole genome shotgun (WGS) entry which is preliminary data.</text>
</comment>
<dbReference type="Pfam" id="PF20149">
    <property type="entry name" value="DUF6532"/>
    <property type="match status" value="1"/>
</dbReference>
<sequence>MAQALHVNPEHLALHPANQEPDISSAVSYSATEFSAALGPGAAAGASPFGAAGALAGAGGVPGTLPGVLTQGPAFAVAPIMAQGNYPGVLLQVISTAQPASSELQPMVPTGLPDLTIGQHFPQGVNPVAVGSVYFQPLGPNESLLFTPSPGPVLDQPTRMSQLEDWAPVLHGVAYEARDVLLGTIFADDNSDPFATGPPVRSTARETFLDIRARFEDQELRKRNPLSRRLPEQYWASDDIVTLIADSLGNFRSRLKDLAQKLIDIDPINDRNPLPVQMYKSYYLHAPDINADSDGPAPPSLVRQRAITLREHELFMHRGTALPNGRFQHDYSNPVLFRLVERAFYEGNTFGGQHSLARAIDAIYRKYFPNVPDEEVPFRTSIPITAIALCVTVIANVLDQRCETGFFDRIRFHRDRYRTLFTDIRNELYLALQDPAFGPVYHDFLRQHAESEPSRIPTAVRKLLSSMSRSQPTPTFSPTFTSFVSSVPQSNTHTASHELVPSAASAKLVPEIAPTSTRGLESNMHYPTKGSVAPAVPSYDATPIIRELMSTRGFPERADDAECLLALVRRARDHQSHLKSAMEDAVRCSLIQLHLYQAELKRVRRQLVEAERGVGEVRAWIRDRGIPVGVALTQAGITDEIEEDLSDDDRSAF</sequence>
<dbReference type="EMBL" id="BFAD01000001">
    <property type="protein sequence ID" value="GBE78734.1"/>
    <property type="molecule type" value="Genomic_DNA"/>
</dbReference>
<dbReference type="InParanoid" id="A0A401G988"/>
<dbReference type="InterPro" id="IPR045341">
    <property type="entry name" value="DUF6532"/>
</dbReference>
<keyword evidence="3" id="KW-1185">Reference proteome</keyword>
<gene>
    <name evidence="2" type="ORF">SCP_0116250</name>
</gene>
<accession>A0A401G988</accession>
<protein>
    <recommendedName>
        <fullName evidence="1">DUF6532 domain-containing protein</fullName>
    </recommendedName>
</protein>
<dbReference type="AlphaFoldDB" id="A0A401G988"/>
<dbReference type="RefSeq" id="XP_027609647.1">
    <property type="nucleotide sequence ID" value="XM_027753846.1"/>
</dbReference>
<evidence type="ECO:0000313" key="2">
    <source>
        <dbReference type="EMBL" id="GBE78734.1"/>
    </source>
</evidence>